<dbReference type="InterPro" id="IPR050245">
    <property type="entry name" value="PrsA_foldase"/>
</dbReference>
<name>A0A1H6FL01_THEAL</name>
<dbReference type="AlphaFoldDB" id="A0A1H6FL01"/>
<dbReference type="Gene3D" id="1.10.4030.10">
    <property type="entry name" value="Porin chaperone SurA, peptide-binding domain"/>
    <property type="match status" value="1"/>
</dbReference>
<keyword evidence="6" id="KW-1185">Reference proteome</keyword>
<reference evidence="6" key="1">
    <citation type="submission" date="2016-10" db="EMBL/GenBank/DDBJ databases">
        <authorList>
            <person name="Varghese N."/>
            <person name="Submissions S."/>
        </authorList>
    </citation>
    <scope>NUCLEOTIDE SEQUENCE [LARGE SCALE GENOMIC DNA]</scope>
    <source>
        <strain evidence="6">ATCC 35263</strain>
    </source>
</reference>
<feature type="region of interest" description="Disordered" evidence="2">
    <location>
        <begin position="367"/>
        <end position="418"/>
    </location>
</feature>
<dbReference type="Pfam" id="PF13624">
    <property type="entry name" value="SurA_N_3"/>
    <property type="match status" value="1"/>
</dbReference>
<evidence type="ECO:0000256" key="1">
    <source>
        <dbReference type="PROSITE-ProRule" id="PRU00278"/>
    </source>
</evidence>
<dbReference type="RefSeq" id="WP_093115689.1">
    <property type="nucleotide sequence ID" value="NZ_FNWJ01000001.1"/>
</dbReference>
<feature type="domain" description="PpiC" evidence="4">
    <location>
        <begin position="221"/>
        <end position="311"/>
    </location>
</feature>
<gene>
    <name evidence="5" type="ORF">SAMN02745716_0364</name>
</gene>
<evidence type="ECO:0000259" key="4">
    <source>
        <dbReference type="PROSITE" id="PS50198"/>
    </source>
</evidence>
<evidence type="ECO:0000313" key="6">
    <source>
        <dbReference type="Proteomes" id="UP000222056"/>
    </source>
</evidence>
<keyword evidence="1" id="KW-0697">Rotamase</keyword>
<dbReference type="InterPro" id="IPR000297">
    <property type="entry name" value="PPIase_PpiC"/>
</dbReference>
<dbReference type="PANTHER" id="PTHR47245:SF2">
    <property type="entry name" value="PEPTIDYL-PROLYL CIS-TRANS ISOMERASE HP_0175-RELATED"/>
    <property type="match status" value="1"/>
</dbReference>
<feature type="compositionally biased region" description="Gly residues" evidence="2">
    <location>
        <begin position="400"/>
        <end position="418"/>
    </location>
</feature>
<evidence type="ECO:0000313" key="5">
    <source>
        <dbReference type="EMBL" id="SEH10505.1"/>
    </source>
</evidence>
<organism evidence="5 6">
    <name type="scientific">Thermoleophilum album</name>
    <dbReference type="NCBI Taxonomy" id="29539"/>
    <lineage>
        <taxon>Bacteria</taxon>
        <taxon>Bacillati</taxon>
        <taxon>Actinomycetota</taxon>
        <taxon>Thermoleophilia</taxon>
        <taxon>Thermoleophilales</taxon>
        <taxon>Thermoleophilaceae</taxon>
        <taxon>Thermoleophilum</taxon>
    </lineage>
</organism>
<dbReference type="EMBL" id="FNWJ01000001">
    <property type="protein sequence ID" value="SEH10505.1"/>
    <property type="molecule type" value="Genomic_DNA"/>
</dbReference>
<evidence type="ECO:0000256" key="2">
    <source>
        <dbReference type="SAM" id="MobiDB-lite"/>
    </source>
</evidence>
<feature type="signal peptide" evidence="3">
    <location>
        <begin position="1"/>
        <end position="26"/>
    </location>
</feature>
<dbReference type="SUPFAM" id="SSF54534">
    <property type="entry name" value="FKBP-like"/>
    <property type="match status" value="1"/>
</dbReference>
<sequence length="418" mass="45747">MIANTAPTRRLRPLLAVAAAAALVSAGCGDSLPKGAVAKVGDTVITKQRFDHWFPIAARSTAATVGEGDVVLDPPSFRRCVAAKRAANRPARGAKPPSDADLLKLCRQQYRQVRDDVMRFLIQAEWLRAEARRSGIRVSPAEVRRTFEEQLRAAFPGKKGPARYRAFLRRTGMTEGDVLERIELSLIQQRIQQRVQDRTSAIDENDIVSYYERNKSQFSQPERRDVELVLTDTRQQALRAKQEIESGRRFSEVAKRYSTDEISKQQGGRLTGVTRGSQERALDDAIFGARRNALVGPVRTALGFYIFRVTRIEPAKTTPLASVRAQIRSAIESDRQQRALTLFVQEFTERSRTETICARGYVVSECRNGPPLATPGGRRLPASGGNPQGQGAAAQPRPAAGGGLGPGLGGLGGAPPPQ</sequence>
<protein>
    <submittedName>
        <fullName evidence="5">Foldase protein PrsA</fullName>
    </submittedName>
</protein>
<evidence type="ECO:0000256" key="3">
    <source>
        <dbReference type="SAM" id="SignalP"/>
    </source>
</evidence>
<dbReference type="PANTHER" id="PTHR47245">
    <property type="entry name" value="PEPTIDYLPROLYL ISOMERASE"/>
    <property type="match status" value="1"/>
</dbReference>
<dbReference type="OrthoDB" id="14196at2"/>
<dbReference type="Proteomes" id="UP000222056">
    <property type="component" value="Unassembled WGS sequence"/>
</dbReference>
<feature type="chain" id="PRO_5039449267" evidence="3">
    <location>
        <begin position="27"/>
        <end position="418"/>
    </location>
</feature>
<dbReference type="GO" id="GO:0003755">
    <property type="term" value="F:peptidyl-prolyl cis-trans isomerase activity"/>
    <property type="evidence" value="ECO:0007669"/>
    <property type="project" value="UniProtKB-KW"/>
</dbReference>
<dbReference type="Pfam" id="PF13145">
    <property type="entry name" value="Rotamase_2"/>
    <property type="match status" value="1"/>
</dbReference>
<feature type="compositionally biased region" description="Low complexity" evidence="2">
    <location>
        <begin position="381"/>
        <end position="399"/>
    </location>
</feature>
<dbReference type="STRING" id="29539.SAMN02745716_0364"/>
<proteinExistence type="predicted"/>
<accession>A0A1H6FL01</accession>
<dbReference type="InterPro" id="IPR027304">
    <property type="entry name" value="Trigger_fact/SurA_dom_sf"/>
</dbReference>
<dbReference type="InterPro" id="IPR046357">
    <property type="entry name" value="PPIase_dom_sf"/>
</dbReference>
<dbReference type="SUPFAM" id="SSF109998">
    <property type="entry name" value="Triger factor/SurA peptide-binding domain-like"/>
    <property type="match status" value="1"/>
</dbReference>
<dbReference type="Gene3D" id="3.10.50.40">
    <property type="match status" value="1"/>
</dbReference>
<keyword evidence="3" id="KW-0732">Signal</keyword>
<keyword evidence="1" id="KW-0413">Isomerase</keyword>
<dbReference type="PROSITE" id="PS50198">
    <property type="entry name" value="PPIC_PPIASE_2"/>
    <property type="match status" value="1"/>
</dbReference>